<dbReference type="GO" id="GO:0003700">
    <property type="term" value="F:DNA-binding transcription factor activity"/>
    <property type="evidence" value="ECO:0007669"/>
    <property type="project" value="InterPro"/>
</dbReference>
<feature type="domain" description="HTH araC/xylS-type" evidence="4">
    <location>
        <begin position="37"/>
        <end position="134"/>
    </location>
</feature>
<evidence type="ECO:0000313" key="6">
    <source>
        <dbReference type="Proteomes" id="UP000627292"/>
    </source>
</evidence>
<proteinExistence type="predicted"/>
<name>A0A917MVI1_9BACT</name>
<dbReference type="Gene3D" id="1.10.10.60">
    <property type="entry name" value="Homeodomain-like"/>
    <property type="match status" value="2"/>
</dbReference>
<dbReference type="PROSITE" id="PS01124">
    <property type="entry name" value="HTH_ARAC_FAMILY_2"/>
    <property type="match status" value="1"/>
</dbReference>
<accession>A0A917MVI1</accession>
<keyword evidence="2" id="KW-0238">DNA-binding</keyword>
<dbReference type="PANTHER" id="PTHR43280:SF2">
    <property type="entry name" value="HTH-TYPE TRANSCRIPTIONAL REGULATOR EXSA"/>
    <property type="match status" value="1"/>
</dbReference>
<keyword evidence="1" id="KW-0805">Transcription regulation</keyword>
<dbReference type="PANTHER" id="PTHR43280">
    <property type="entry name" value="ARAC-FAMILY TRANSCRIPTIONAL REGULATOR"/>
    <property type="match status" value="1"/>
</dbReference>
<evidence type="ECO:0000259" key="4">
    <source>
        <dbReference type="PROSITE" id="PS01124"/>
    </source>
</evidence>
<dbReference type="SMART" id="SM00342">
    <property type="entry name" value="HTH_ARAC"/>
    <property type="match status" value="1"/>
</dbReference>
<evidence type="ECO:0000313" key="5">
    <source>
        <dbReference type="EMBL" id="GGH63137.1"/>
    </source>
</evidence>
<keyword evidence="3" id="KW-0804">Transcription</keyword>
<comment type="caution">
    <text evidence="5">The sequence shown here is derived from an EMBL/GenBank/DDBJ whole genome shotgun (WGS) entry which is preliminary data.</text>
</comment>
<dbReference type="AlphaFoldDB" id="A0A917MVI1"/>
<evidence type="ECO:0000256" key="3">
    <source>
        <dbReference type="ARBA" id="ARBA00023163"/>
    </source>
</evidence>
<gene>
    <name evidence="5" type="ORF">GCM10011379_13690</name>
</gene>
<reference evidence="5" key="2">
    <citation type="submission" date="2020-09" db="EMBL/GenBank/DDBJ databases">
        <authorList>
            <person name="Sun Q."/>
            <person name="Zhou Y."/>
        </authorList>
    </citation>
    <scope>NUCLEOTIDE SEQUENCE</scope>
    <source>
        <strain evidence="5">CGMCC 1.15290</strain>
    </source>
</reference>
<reference evidence="5" key="1">
    <citation type="journal article" date="2014" name="Int. J. Syst. Evol. Microbiol.">
        <title>Complete genome sequence of Corynebacterium casei LMG S-19264T (=DSM 44701T), isolated from a smear-ripened cheese.</title>
        <authorList>
            <consortium name="US DOE Joint Genome Institute (JGI-PGF)"/>
            <person name="Walter F."/>
            <person name="Albersmeier A."/>
            <person name="Kalinowski J."/>
            <person name="Ruckert C."/>
        </authorList>
    </citation>
    <scope>NUCLEOTIDE SEQUENCE</scope>
    <source>
        <strain evidence="5">CGMCC 1.15290</strain>
    </source>
</reference>
<keyword evidence="6" id="KW-1185">Reference proteome</keyword>
<dbReference type="Proteomes" id="UP000627292">
    <property type="component" value="Unassembled WGS sequence"/>
</dbReference>
<evidence type="ECO:0000256" key="2">
    <source>
        <dbReference type="ARBA" id="ARBA00023125"/>
    </source>
</evidence>
<dbReference type="GO" id="GO:0043565">
    <property type="term" value="F:sequence-specific DNA binding"/>
    <property type="evidence" value="ECO:0007669"/>
    <property type="project" value="InterPro"/>
</dbReference>
<dbReference type="InterPro" id="IPR009057">
    <property type="entry name" value="Homeodomain-like_sf"/>
</dbReference>
<sequence length="141" mass="16454">MLLIFILNTIQVTYYHAEITRIKQICYANKGQIDTVIETRRYITKHFDEAISLELLSHKQFTSKFHLLRLFKKYYGQTPQQYLADRRIEKAKEFLSTGLSVTAVCFNIGFESPASFCTFFKARVGVNPAEFRKRAILTKSE</sequence>
<dbReference type="InterPro" id="IPR018060">
    <property type="entry name" value="HTH_AraC"/>
</dbReference>
<organism evidence="5 6">
    <name type="scientific">Filimonas zeae</name>
    <dbReference type="NCBI Taxonomy" id="1737353"/>
    <lineage>
        <taxon>Bacteria</taxon>
        <taxon>Pseudomonadati</taxon>
        <taxon>Bacteroidota</taxon>
        <taxon>Chitinophagia</taxon>
        <taxon>Chitinophagales</taxon>
        <taxon>Chitinophagaceae</taxon>
        <taxon>Filimonas</taxon>
    </lineage>
</organism>
<dbReference type="PROSITE" id="PS00041">
    <property type="entry name" value="HTH_ARAC_FAMILY_1"/>
    <property type="match status" value="1"/>
</dbReference>
<dbReference type="SUPFAM" id="SSF46689">
    <property type="entry name" value="Homeodomain-like"/>
    <property type="match status" value="2"/>
</dbReference>
<evidence type="ECO:0000256" key="1">
    <source>
        <dbReference type="ARBA" id="ARBA00023015"/>
    </source>
</evidence>
<dbReference type="Pfam" id="PF12833">
    <property type="entry name" value="HTH_18"/>
    <property type="match status" value="1"/>
</dbReference>
<dbReference type="EMBL" id="BMIB01000002">
    <property type="protein sequence ID" value="GGH63137.1"/>
    <property type="molecule type" value="Genomic_DNA"/>
</dbReference>
<dbReference type="InterPro" id="IPR018062">
    <property type="entry name" value="HTH_AraC-typ_CS"/>
</dbReference>
<protein>
    <recommendedName>
        <fullName evidence="4">HTH araC/xylS-type domain-containing protein</fullName>
    </recommendedName>
</protein>